<evidence type="ECO:0000256" key="1">
    <source>
        <dbReference type="SAM" id="Phobius"/>
    </source>
</evidence>
<dbReference type="Pfam" id="PF09997">
    <property type="entry name" value="DUF2238"/>
    <property type="match status" value="1"/>
</dbReference>
<dbReference type="KEGG" id="mmb:Mmol_1707"/>
<feature type="transmembrane region" description="Helical" evidence="1">
    <location>
        <begin position="99"/>
        <end position="119"/>
    </location>
</feature>
<feature type="transmembrane region" description="Helical" evidence="1">
    <location>
        <begin position="7"/>
        <end position="26"/>
    </location>
</feature>
<dbReference type="PIRSF" id="PIRSF020606">
    <property type="entry name" value="UCP020606"/>
    <property type="match status" value="1"/>
</dbReference>
<keyword evidence="3" id="KW-1185">Reference proteome</keyword>
<feature type="transmembrane region" description="Helical" evidence="1">
    <location>
        <begin position="59"/>
        <end position="79"/>
    </location>
</feature>
<protein>
    <recommendedName>
        <fullName evidence="4">DUF2238 domain-containing protein</fullName>
    </recommendedName>
</protein>
<feature type="transmembrane region" description="Helical" evidence="1">
    <location>
        <begin position="179"/>
        <end position="196"/>
    </location>
</feature>
<dbReference type="STRING" id="583345.Mmol_1707"/>
<reference evidence="3" key="1">
    <citation type="submission" date="2009-07" db="EMBL/GenBank/DDBJ databases">
        <title>Complete sequence of Methylotenera mobilis JLW8.</title>
        <authorList>
            <consortium name="US DOE Joint Genome Institute"/>
            <person name="Lucas S."/>
            <person name="Copeland A."/>
            <person name="Lapidus A."/>
            <person name="Glavina del Rio T."/>
            <person name="Tice H."/>
            <person name="Bruce D."/>
            <person name="Goodwin L."/>
            <person name="Pitluck S."/>
            <person name="LaButti K.M."/>
            <person name="Clum A."/>
            <person name="Larimer F."/>
            <person name="Land M."/>
            <person name="Hauser L."/>
            <person name="Kyrpides N."/>
            <person name="Mikhailova N."/>
            <person name="Kayluzhnaya M."/>
            <person name="Chistoserdova L."/>
        </authorList>
    </citation>
    <scope>NUCLEOTIDE SEQUENCE [LARGE SCALE GENOMIC DNA]</scope>
    <source>
        <strain evidence="3">JLW8 / ATCC BAA-1282 / DSM 17540</strain>
    </source>
</reference>
<name>C6WXG2_METML</name>
<dbReference type="RefSeq" id="WP_015832646.1">
    <property type="nucleotide sequence ID" value="NC_012968.1"/>
</dbReference>
<dbReference type="AlphaFoldDB" id="C6WXG2"/>
<dbReference type="InterPro" id="IPR014509">
    <property type="entry name" value="YjdF-like"/>
</dbReference>
<dbReference type="eggNOG" id="COG3647">
    <property type="taxonomic scope" value="Bacteria"/>
</dbReference>
<accession>C6WXG2</accession>
<evidence type="ECO:0000313" key="2">
    <source>
        <dbReference type="EMBL" id="ACT48611.1"/>
    </source>
</evidence>
<proteinExistence type="predicted"/>
<evidence type="ECO:0008006" key="4">
    <source>
        <dbReference type="Google" id="ProtNLM"/>
    </source>
</evidence>
<evidence type="ECO:0000313" key="3">
    <source>
        <dbReference type="Proteomes" id="UP000002742"/>
    </source>
</evidence>
<dbReference type="InterPro" id="IPR058534">
    <property type="entry name" value="YjdF"/>
</dbReference>
<gene>
    <name evidence="2" type="ordered locus">Mmol_1707</name>
</gene>
<dbReference type="EMBL" id="CP001672">
    <property type="protein sequence ID" value="ACT48611.1"/>
    <property type="molecule type" value="Genomic_DNA"/>
</dbReference>
<sequence length="206" mass="23495">MMTAHRCCYYIVLLSLLGVAFVWSAIHPVDRLTWALEVAPVMIALPVLFATYRSFVFTQLVYALILIHAVILLVGGHYTYAEVPLFNWLRDTYELSRNYYDRVGHFAQGFVPAMVAREILLRKSPLVAGRWLFFIVSCICLSISAFYEFIEWWVAAYEGGAADAFLGTQGDVWDTQWDMLMALIGAMAAQAFLARLQDRQMMNVSR</sequence>
<keyword evidence="1" id="KW-0812">Transmembrane</keyword>
<dbReference type="Proteomes" id="UP000002742">
    <property type="component" value="Chromosome"/>
</dbReference>
<dbReference type="HOGENOM" id="CLU_087528_0_0_4"/>
<feature type="transmembrane region" description="Helical" evidence="1">
    <location>
        <begin position="32"/>
        <end position="52"/>
    </location>
</feature>
<reference evidence="2 3" key="2">
    <citation type="journal article" date="2011" name="J. Bacteriol.">
        <title>Genomes of three methylotrophs from a single niche uncover genetic and metabolic divergence of Methylophilaceae.</title>
        <authorList>
            <person name="Lapidus A."/>
            <person name="Clum A."/>
            <person name="Labutti K."/>
            <person name="Kaluzhnaya M.G."/>
            <person name="Lim S."/>
            <person name="Beck D.A."/>
            <person name="Glavina Del Rio T."/>
            <person name="Nolan M."/>
            <person name="Mavromatis K."/>
            <person name="Huntemann M."/>
            <person name="Lucas S."/>
            <person name="Lidstrom M.E."/>
            <person name="Ivanova N."/>
            <person name="Chistoserdova L."/>
        </authorList>
    </citation>
    <scope>NUCLEOTIDE SEQUENCE [LARGE SCALE GENOMIC DNA]</scope>
    <source>
        <strain evidence="3">JLW8 / ATCC BAA-1282 / DSM 17540</strain>
    </source>
</reference>
<feature type="transmembrane region" description="Helical" evidence="1">
    <location>
        <begin position="131"/>
        <end position="150"/>
    </location>
</feature>
<organism evidence="2 3">
    <name type="scientific">Methylotenera mobilis (strain JLW8 / ATCC BAA-1282 / DSM 17540)</name>
    <dbReference type="NCBI Taxonomy" id="583345"/>
    <lineage>
        <taxon>Bacteria</taxon>
        <taxon>Pseudomonadati</taxon>
        <taxon>Pseudomonadota</taxon>
        <taxon>Betaproteobacteria</taxon>
        <taxon>Nitrosomonadales</taxon>
        <taxon>Methylophilaceae</taxon>
        <taxon>Methylotenera</taxon>
    </lineage>
</organism>
<keyword evidence="1" id="KW-0472">Membrane</keyword>
<keyword evidence="1" id="KW-1133">Transmembrane helix</keyword>